<dbReference type="STRING" id="1220579.GCA_001571345_01241"/>
<gene>
    <name evidence="3" type="ORF">CFR75_06155</name>
</gene>
<feature type="region of interest" description="Disordered" evidence="1">
    <location>
        <begin position="107"/>
        <end position="133"/>
    </location>
</feature>
<evidence type="ECO:0000313" key="4">
    <source>
        <dbReference type="Proteomes" id="UP000248257"/>
    </source>
</evidence>
<evidence type="ECO:0000256" key="1">
    <source>
        <dbReference type="SAM" id="MobiDB-lite"/>
    </source>
</evidence>
<keyword evidence="2" id="KW-0812">Transmembrane</keyword>
<proteinExistence type="predicted"/>
<dbReference type="RefSeq" id="WP_061273117.1">
    <property type="nucleotide sequence ID" value="NZ_CBCRXN010000003.1"/>
</dbReference>
<protein>
    <submittedName>
        <fullName evidence="3">Uncharacterized protein</fullName>
    </submittedName>
</protein>
<keyword evidence="2" id="KW-0472">Membrane</keyword>
<reference evidence="3 4" key="1">
    <citation type="submission" date="2017-07" db="EMBL/GenBank/DDBJ databases">
        <title>A draft genome sequence of Komagataeibacter xylinus LMG 1515.</title>
        <authorList>
            <person name="Skraban J."/>
            <person name="Cleenwerck I."/>
            <person name="Vandamme P."/>
            <person name="Trcek J."/>
        </authorList>
    </citation>
    <scope>NUCLEOTIDE SEQUENCE [LARGE SCALE GENOMIC DNA]</scope>
    <source>
        <strain evidence="3 4">LMG 1515</strain>
    </source>
</reference>
<dbReference type="OrthoDB" id="7270890at2"/>
<dbReference type="AlphaFoldDB" id="A0A318PJ29"/>
<organism evidence="3 4">
    <name type="scientific">Komagataeibacter xylinus</name>
    <name type="common">Gluconacetobacter xylinus</name>
    <dbReference type="NCBI Taxonomy" id="28448"/>
    <lineage>
        <taxon>Bacteria</taxon>
        <taxon>Pseudomonadati</taxon>
        <taxon>Pseudomonadota</taxon>
        <taxon>Alphaproteobacteria</taxon>
        <taxon>Acetobacterales</taxon>
        <taxon>Acetobacteraceae</taxon>
        <taxon>Komagataeibacter</taxon>
    </lineage>
</organism>
<comment type="caution">
    <text evidence="3">The sequence shown here is derived from an EMBL/GenBank/DDBJ whole genome shotgun (WGS) entry which is preliminary data.</text>
</comment>
<keyword evidence="4" id="KW-1185">Reference proteome</keyword>
<keyword evidence="2" id="KW-1133">Transmembrane helix</keyword>
<evidence type="ECO:0000256" key="2">
    <source>
        <dbReference type="SAM" id="Phobius"/>
    </source>
</evidence>
<name>A0A318PJ29_KOMXY</name>
<feature type="transmembrane region" description="Helical" evidence="2">
    <location>
        <begin position="20"/>
        <end position="39"/>
    </location>
</feature>
<accession>A0A318PJ29</accession>
<dbReference type="EMBL" id="NKUC01000009">
    <property type="protein sequence ID" value="PYD57398.1"/>
    <property type="molecule type" value="Genomic_DNA"/>
</dbReference>
<sequence length="316" mass="34489">MARVTTEQKMLQMATHNIRLRALGHAAIGIWVQLISYIIEYGTDGVLVPGNGGAPTLEEIAAVGLRMDVTELVTHLETYAETQLITHDRTVGTIGLPGALMPSRKALAARENGKKGGRPPKHHNPKPQDDPRQRTAIMGIAGGKDMATETQCETHDPKLSLEVNNNLKAKPAAQDVDAVFRVLGRKAWERAGFDPARDRGNWGLVRQWVADGMAEGLSASEIERLVMDVVGRLADRERARGKDGQKIDHMGYFNKAVAKAIAERDIPALVCTTEAEFAADAAYQEAHRQWVLDAANGSDAPQPRREDFIARARVAA</sequence>
<evidence type="ECO:0000313" key="3">
    <source>
        <dbReference type="EMBL" id="PYD57398.1"/>
    </source>
</evidence>
<feature type="compositionally biased region" description="Basic residues" evidence="1">
    <location>
        <begin position="115"/>
        <end position="125"/>
    </location>
</feature>
<dbReference type="Proteomes" id="UP000248257">
    <property type="component" value="Unassembled WGS sequence"/>
</dbReference>